<dbReference type="SUPFAM" id="SSF55781">
    <property type="entry name" value="GAF domain-like"/>
    <property type="match status" value="1"/>
</dbReference>
<dbReference type="AlphaFoldDB" id="A0A3B0WY88"/>
<proteinExistence type="predicted"/>
<dbReference type="Pfam" id="PF04340">
    <property type="entry name" value="DUF484"/>
    <property type="match status" value="1"/>
</dbReference>
<accession>A0A3B0WY88</accession>
<evidence type="ECO:0008006" key="2">
    <source>
        <dbReference type="Google" id="ProtNLM"/>
    </source>
</evidence>
<sequence>MINQVENVAEKKDTQLNEQQVVDYLNNHSEFFLRHASLLGELEIPHESGGVVSLVERQVSVLREKNQYFEEKLQDMVDAVHENQRLHISLLRLAINLFDADSLDDILGVVDDELRHKLGADFVYFRLHNETLLVNDTQGHTYVTKSDKVLQMFSVLINKTRIQCGDFTDEQINALFMRDAPDVMSAAIVPISVPGIYGVIALGSCDERRYHTGMGTEFLNSLSELIGSAMRAQVLR</sequence>
<organism evidence="1">
    <name type="scientific">hydrothermal vent metagenome</name>
    <dbReference type="NCBI Taxonomy" id="652676"/>
    <lineage>
        <taxon>unclassified sequences</taxon>
        <taxon>metagenomes</taxon>
        <taxon>ecological metagenomes</taxon>
    </lineage>
</organism>
<dbReference type="Gene3D" id="3.30.450.40">
    <property type="match status" value="1"/>
</dbReference>
<gene>
    <name evidence="1" type="ORF">MNBD_GAMMA07-1479</name>
</gene>
<evidence type="ECO:0000313" key="1">
    <source>
        <dbReference type="EMBL" id="VAW56212.1"/>
    </source>
</evidence>
<dbReference type="InterPro" id="IPR007435">
    <property type="entry name" value="DUF484"/>
</dbReference>
<dbReference type="EMBL" id="UOFF01000196">
    <property type="protein sequence ID" value="VAW56212.1"/>
    <property type="molecule type" value="Genomic_DNA"/>
</dbReference>
<reference evidence="1" key="1">
    <citation type="submission" date="2018-06" db="EMBL/GenBank/DDBJ databases">
        <authorList>
            <person name="Zhirakovskaya E."/>
        </authorList>
    </citation>
    <scope>NUCLEOTIDE SEQUENCE</scope>
</reference>
<dbReference type="PANTHER" id="PTHR38765">
    <property type="entry name" value="DUF484 DOMAIN-CONTAINING PROTEIN"/>
    <property type="match status" value="1"/>
</dbReference>
<protein>
    <recommendedName>
        <fullName evidence="2">GAF domain-containing protein</fullName>
    </recommendedName>
</protein>
<name>A0A3B0WY88_9ZZZZ</name>
<dbReference type="InterPro" id="IPR029016">
    <property type="entry name" value="GAF-like_dom_sf"/>
</dbReference>
<dbReference type="PANTHER" id="PTHR38765:SF1">
    <property type="entry name" value="DUF484 DOMAIN-CONTAINING PROTEIN"/>
    <property type="match status" value="1"/>
</dbReference>